<evidence type="ECO:0000256" key="5">
    <source>
        <dbReference type="ARBA" id="ARBA00022927"/>
    </source>
</evidence>
<dbReference type="GO" id="GO:0007005">
    <property type="term" value="P:mitochondrion organization"/>
    <property type="evidence" value="ECO:0007669"/>
    <property type="project" value="TreeGrafter"/>
</dbReference>
<gene>
    <name evidence="10" type="primary">106082085</name>
</gene>
<evidence type="ECO:0000256" key="1">
    <source>
        <dbReference type="ARBA" id="ARBA00004294"/>
    </source>
</evidence>
<keyword evidence="7" id="KW-0472">Membrane</keyword>
<evidence type="ECO:0000256" key="6">
    <source>
        <dbReference type="ARBA" id="ARBA00023128"/>
    </source>
</evidence>
<feature type="domain" description="Metaxin glutathione S-transferase" evidence="9">
    <location>
        <begin position="226"/>
        <end position="288"/>
    </location>
</feature>
<keyword evidence="5" id="KW-0653">Protein transport</keyword>
<keyword evidence="3" id="KW-0813">Transport</keyword>
<evidence type="ECO:0000313" key="11">
    <source>
        <dbReference type="Proteomes" id="UP000095300"/>
    </source>
</evidence>
<dbReference type="InterPro" id="IPR050931">
    <property type="entry name" value="Mito_Protein_Transport_Metaxin"/>
</dbReference>
<evidence type="ECO:0000259" key="9">
    <source>
        <dbReference type="Pfam" id="PF17171"/>
    </source>
</evidence>
<dbReference type="Proteomes" id="UP000095300">
    <property type="component" value="Unassembled WGS sequence"/>
</dbReference>
<proteinExistence type="inferred from homology"/>
<comment type="subcellular location">
    <subcellularLocation>
        <location evidence="1">Mitochondrion outer membrane</location>
    </subcellularLocation>
</comment>
<dbReference type="CDD" id="cd03079">
    <property type="entry name" value="GST_N_Metaxin2"/>
    <property type="match status" value="1"/>
</dbReference>
<dbReference type="Pfam" id="PF10568">
    <property type="entry name" value="Tom37"/>
    <property type="match status" value="1"/>
</dbReference>
<evidence type="ECO:0000256" key="4">
    <source>
        <dbReference type="ARBA" id="ARBA00022787"/>
    </source>
</evidence>
<dbReference type="PANTHER" id="PTHR12289">
    <property type="entry name" value="METAXIN RELATED"/>
    <property type="match status" value="1"/>
</dbReference>
<dbReference type="KEGG" id="scac:106082085"/>
<evidence type="ECO:0000313" key="10">
    <source>
        <dbReference type="EnsemblMetazoa" id="SCAU011537-PA"/>
    </source>
</evidence>
<keyword evidence="4" id="KW-1000">Mitochondrion outer membrane</keyword>
<dbReference type="EnsemblMetazoa" id="SCAU011537-RA">
    <property type="protein sequence ID" value="SCAU011537-PA"/>
    <property type="gene ID" value="SCAU011537"/>
</dbReference>
<evidence type="ECO:0008006" key="12">
    <source>
        <dbReference type="Google" id="ProtNLM"/>
    </source>
</evidence>
<dbReference type="InterPro" id="IPR036282">
    <property type="entry name" value="Glutathione-S-Trfase_C_sf"/>
</dbReference>
<dbReference type="AlphaFoldDB" id="A0A1I8PVL4"/>
<accession>A0A1I8PVL4</accession>
<evidence type="ECO:0000256" key="3">
    <source>
        <dbReference type="ARBA" id="ARBA00022448"/>
    </source>
</evidence>
<dbReference type="GO" id="GO:0015031">
    <property type="term" value="P:protein transport"/>
    <property type="evidence" value="ECO:0007669"/>
    <property type="project" value="UniProtKB-KW"/>
</dbReference>
<sequence>MAIIWLADDRATLVWNSRHFLSYFYFCSNRQNKNYCTSQLLVEYNTKEKMSEPWPENATLYQPYEAEQILLPENSSCLAVKAYLKMCNLPCDVRSCANAEFMSPGGRMTKLPVLQAGAFVFAEFEPIVNFVEHKSGAIGQSLDEDEKAEMRTYVSLTENIFTMAEYYICFMVPRVYEEVTSPRNGCVFPWPLNKIQNWSKQRTAKKLLKVYQWHDMEIEDVMDKVEKCCETLNMKLKEHEGPYFYGAEPCELDAIVFGHLFSVLTVNLPNMALAQSVQKFKPLVQFCRFIDDKYFQMKNTL</sequence>
<dbReference type="GO" id="GO:0001401">
    <property type="term" value="C:SAM complex"/>
    <property type="evidence" value="ECO:0007669"/>
    <property type="project" value="InterPro"/>
</dbReference>
<keyword evidence="11" id="KW-1185">Reference proteome</keyword>
<reference evidence="10" key="1">
    <citation type="submission" date="2020-05" db="UniProtKB">
        <authorList>
            <consortium name="EnsemblMetazoa"/>
        </authorList>
    </citation>
    <scope>IDENTIFICATION</scope>
    <source>
        <strain evidence="10">USDA</strain>
    </source>
</reference>
<evidence type="ECO:0000256" key="7">
    <source>
        <dbReference type="ARBA" id="ARBA00023136"/>
    </source>
</evidence>
<dbReference type="OrthoDB" id="198787at2759"/>
<evidence type="ECO:0000259" key="8">
    <source>
        <dbReference type="Pfam" id="PF10568"/>
    </source>
</evidence>
<evidence type="ECO:0000256" key="2">
    <source>
        <dbReference type="ARBA" id="ARBA00009170"/>
    </source>
</evidence>
<dbReference type="Pfam" id="PF17171">
    <property type="entry name" value="GST_C_6"/>
    <property type="match status" value="1"/>
</dbReference>
<dbReference type="STRING" id="35570.A0A1I8PVL4"/>
<organism evidence="10 11">
    <name type="scientific">Stomoxys calcitrans</name>
    <name type="common">Stable fly</name>
    <name type="synonym">Conops calcitrans</name>
    <dbReference type="NCBI Taxonomy" id="35570"/>
    <lineage>
        <taxon>Eukaryota</taxon>
        <taxon>Metazoa</taxon>
        <taxon>Ecdysozoa</taxon>
        <taxon>Arthropoda</taxon>
        <taxon>Hexapoda</taxon>
        <taxon>Insecta</taxon>
        <taxon>Pterygota</taxon>
        <taxon>Neoptera</taxon>
        <taxon>Endopterygota</taxon>
        <taxon>Diptera</taxon>
        <taxon>Brachycera</taxon>
        <taxon>Muscomorpha</taxon>
        <taxon>Muscoidea</taxon>
        <taxon>Muscidae</taxon>
        <taxon>Stomoxys</taxon>
    </lineage>
</organism>
<keyword evidence="6" id="KW-0496">Mitochondrion</keyword>
<dbReference type="CDD" id="cd03211">
    <property type="entry name" value="GST_C_Metaxin2"/>
    <property type="match status" value="1"/>
</dbReference>
<feature type="domain" description="Mitochondrial outer membrane transport complex Sam37/metaxin N-terminal" evidence="8">
    <location>
        <begin position="77"/>
        <end position="200"/>
    </location>
</feature>
<comment type="similarity">
    <text evidence="2">Belongs to the metaxin family.</text>
</comment>
<dbReference type="PANTHER" id="PTHR12289:SF38">
    <property type="entry name" value="METAXIN-2"/>
    <property type="match status" value="1"/>
</dbReference>
<dbReference type="VEuPathDB" id="VectorBase:SCAU011537"/>
<dbReference type="InterPro" id="IPR019564">
    <property type="entry name" value="Sam37/metaxin_N"/>
</dbReference>
<dbReference type="InterPro" id="IPR033468">
    <property type="entry name" value="Metaxin_GST"/>
</dbReference>
<dbReference type="SUPFAM" id="SSF47616">
    <property type="entry name" value="GST C-terminal domain-like"/>
    <property type="match status" value="1"/>
</dbReference>
<protein>
    <recommendedName>
        <fullName evidence="12">Metaxin-2</fullName>
    </recommendedName>
</protein>
<name>A0A1I8PVL4_STOCA</name>